<name>A0A848DP13_9PSEU</name>
<comment type="caution">
    <text evidence="1">The sequence shown here is derived from an EMBL/GenBank/DDBJ whole genome shotgun (WGS) entry which is preliminary data.</text>
</comment>
<sequence length="374" mass="40753">MPDRELTESERDWLRVRRHLVGRRYELGVQAAAQYPGHITVAGTPLLSRPAWVPQNPIPLSDIELRFAPETPFAGIRGDDPSAAGVLPVRPDGTRYRTYSAAMAELAAPAVFQDRGTYRLLEADLTADTPFMAFGRGSYFDGIDVGESVAHEYAAADLHGRAVGGWRAAIGDPCDPHRRATNIAISTLTVRHDRATGEATFLVHWRDPAKVGHAGGLYQVIPVGVFQASGDQPWNETNDFSLWRGMIREFAEELLGGSEDYGTESAPIDYHRLPLARRLDDILERGKAEAVLLGLGADPLTLAVDALTAVVLDASEFDNVFGDLVTGNSEGSVDAAHPLTDDEVRRFVRRERMQAAGAAALALFWQTFGTPIGR</sequence>
<protein>
    <submittedName>
        <fullName evidence="1">Transcriptional regulator</fullName>
    </submittedName>
</protein>
<organism evidence="1 2">
    <name type="scientific">Pseudonocardia bannensis</name>
    <dbReference type="NCBI Taxonomy" id="630973"/>
    <lineage>
        <taxon>Bacteria</taxon>
        <taxon>Bacillati</taxon>
        <taxon>Actinomycetota</taxon>
        <taxon>Actinomycetes</taxon>
        <taxon>Pseudonocardiales</taxon>
        <taxon>Pseudonocardiaceae</taxon>
        <taxon>Pseudonocardia</taxon>
    </lineage>
</organism>
<evidence type="ECO:0000313" key="1">
    <source>
        <dbReference type="EMBL" id="NMH94468.1"/>
    </source>
</evidence>
<keyword evidence="2" id="KW-1185">Reference proteome</keyword>
<reference evidence="1 2" key="1">
    <citation type="submission" date="2020-04" db="EMBL/GenBank/DDBJ databases">
        <authorList>
            <person name="Klaysubun C."/>
            <person name="Duangmal K."/>
            <person name="Lipun K."/>
        </authorList>
    </citation>
    <scope>NUCLEOTIDE SEQUENCE [LARGE SCALE GENOMIC DNA]</scope>
    <source>
        <strain evidence="1 2">DSM 45300</strain>
    </source>
</reference>
<gene>
    <name evidence="1" type="ORF">HF519_23400</name>
</gene>
<proteinExistence type="predicted"/>
<dbReference type="EMBL" id="JAAXKZ010000112">
    <property type="protein sequence ID" value="NMH94468.1"/>
    <property type="molecule type" value="Genomic_DNA"/>
</dbReference>
<accession>A0A848DP13</accession>
<dbReference type="Proteomes" id="UP000586918">
    <property type="component" value="Unassembled WGS sequence"/>
</dbReference>
<evidence type="ECO:0000313" key="2">
    <source>
        <dbReference type="Proteomes" id="UP000586918"/>
    </source>
</evidence>
<dbReference type="RefSeq" id="WP_169415152.1">
    <property type="nucleotide sequence ID" value="NZ_JAAXKZ010000112.1"/>
</dbReference>
<dbReference type="AlphaFoldDB" id="A0A848DP13"/>